<dbReference type="EMBL" id="CACVBR010000029">
    <property type="protein sequence ID" value="CAA7196685.1"/>
    <property type="molecule type" value="Genomic_DNA"/>
</dbReference>
<sequence>MRNKFIHLEKLFALSLLMVGTCFYTQIRIANSATNQAALNSSAFIDASSNTSFNLSTNVGKGLLYPRMDLSTFTAFSGAPIGIPNSYPYYYDGFMVYNTASSGVAGVGSTEGTLCRGFWYYDNSTTSINQGTWRPFRPEMCSIVNPIVTTLNCSGATHLGTLTPGAAASGVSTQIPYTGGNGSGYPSGTPIASTGVTGLTATLQAGTLANGNGTLTYTITGTPSGAGTASFSISFGGHTCSFTREVTAVNPIVTNLNCGSSSFSPVTITQGEVYTGTLTIPYTGGNGDSYSQMSFTQNGLTFTLPAGTLATGADNLVYNITGTPMSSGMMSIPISFGSQSCSVSKTVSPSGNGGGTSMCMGDGTKVWASYNLGADPSLTDPNPPVITQEYHGNYYQWGRADVVANADTPPEAIAGWNTIAASNGAWNSGSEDIPVKTAIDPCPSGFRVPTQTEWAALVNNSTSNTIGTFNDSPTNFGAARQFTCPSNGNKLTLPAAGYRGNVGALSSRSNYGYYWSSTNVLSVAYNLQFSNGMVSAIDRENRIDGFSVRCIAE</sequence>
<reference evidence="2 3" key="1">
    <citation type="submission" date="2020-01" db="EMBL/GenBank/DDBJ databases">
        <authorList>
            <person name="Rodrigo-Torres L."/>
            <person name="Arahal R. D."/>
            <person name="Lucena T."/>
        </authorList>
    </citation>
    <scope>NUCLEOTIDE SEQUENCE [LARGE SCALE GENOMIC DNA]</scope>
    <source>
        <strain evidence="2 3">CECT 9293</strain>
    </source>
</reference>
<protein>
    <recommendedName>
        <fullName evidence="1">Fibrobacter succinogenes major paralogous domain-containing protein</fullName>
    </recommendedName>
</protein>
<gene>
    <name evidence="2" type="ORF">CHRY9293_02761</name>
</gene>
<evidence type="ECO:0000313" key="2">
    <source>
        <dbReference type="EMBL" id="CAA7196685.1"/>
    </source>
</evidence>
<feature type="domain" description="Fibrobacter succinogenes major paralogous" evidence="1">
    <location>
        <begin position="362"/>
        <end position="551"/>
    </location>
</feature>
<keyword evidence="3" id="KW-1185">Reference proteome</keyword>
<accession>A0A6N4XAR3</accession>
<dbReference type="InterPro" id="IPR011871">
    <property type="entry name" value="Fib_succ_major"/>
</dbReference>
<dbReference type="Proteomes" id="UP000445144">
    <property type="component" value="Unassembled WGS sequence"/>
</dbReference>
<evidence type="ECO:0000259" key="1">
    <source>
        <dbReference type="Pfam" id="PF09603"/>
    </source>
</evidence>
<dbReference type="Pfam" id="PF09603">
    <property type="entry name" value="Fib_succ_major"/>
    <property type="match status" value="1"/>
</dbReference>
<dbReference type="NCBIfam" id="TIGR02145">
    <property type="entry name" value="Fib_succ_major"/>
    <property type="match status" value="1"/>
</dbReference>
<proteinExistence type="predicted"/>
<evidence type="ECO:0000313" key="3">
    <source>
        <dbReference type="Proteomes" id="UP000445144"/>
    </source>
</evidence>
<name>A0A6N4XAR3_9FLAO</name>
<organism evidence="2 3">
    <name type="scientific">Chryseobacterium potabilaquae</name>
    <dbReference type="NCBI Taxonomy" id="2675057"/>
    <lineage>
        <taxon>Bacteria</taxon>
        <taxon>Pseudomonadati</taxon>
        <taxon>Bacteroidota</taxon>
        <taxon>Flavobacteriia</taxon>
        <taxon>Flavobacteriales</taxon>
        <taxon>Weeksellaceae</taxon>
        <taxon>Chryseobacterium group</taxon>
        <taxon>Chryseobacterium</taxon>
    </lineage>
</organism>
<dbReference type="RefSeq" id="WP_162033466.1">
    <property type="nucleotide sequence ID" value="NZ_CACVBR010000029.1"/>
</dbReference>
<dbReference type="AlphaFoldDB" id="A0A6N4XAR3"/>